<evidence type="ECO:0000256" key="5">
    <source>
        <dbReference type="ARBA" id="ARBA00022598"/>
    </source>
</evidence>
<protein>
    <recommendedName>
        <fullName evidence="12">Serine--tRNA ligase</fullName>
        <ecNumber evidence="12">6.1.1.11</ecNumber>
    </recommendedName>
    <alternativeName>
        <fullName evidence="12">Seryl-tRNA synthetase</fullName>
        <shortName evidence="12">SerRS</shortName>
    </alternativeName>
    <alternativeName>
        <fullName evidence="12">Seryl-tRNA(Ser/Sec) synthetase</fullName>
    </alternativeName>
</protein>
<feature type="domain" description="Aminoacyl-transfer RNA synthetases class-II family profile" evidence="14">
    <location>
        <begin position="140"/>
        <end position="415"/>
    </location>
</feature>
<dbReference type="Pfam" id="PF00587">
    <property type="entry name" value="tRNA-synt_2b"/>
    <property type="match status" value="1"/>
</dbReference>
<evidence type="ECO:0000256" key="3">
    <source>
        <dbReference type="ARBA" id="ARBA00010728"/>
    </source>
</evidence>
<keyword evidence="4 12" id="KW-0963">Cytoplasm</keyword>
<dbReference type="Proteomes" id="UP000768471">
    <property type="component" value="Unassembled WGS sequence"/>
</dbReference>
<keyword evidence="16" id="KW-1185">Reference proteome</keyword>
<comment type="pathway">
    <text evidence="2 12">Aminoacyl-tRNA biosynthesis; selenocysteinyl-tRNA(Sec) biosynthesis; L-seryl-tRNA(Sec) from L-serine and tRNA(Sec): step 1/1.</text>
</comment>
<evidence type="ECO:0000256" key="9">
    <source>
        <dbReference type="ARBA" id="ARBA00023146"/>
    </source>
</evidence>
<dbReference type="InterPro" id="IPR015866">
    <property type="entry name" value="Ser-tRNA-synth_1_N"/>
</dbReference>
<organism evidence="15 16">
    <name type="scientific">Eikenella glucosivorans</name>
    <dbReference type="NCBI Taxonomy" id="2766967"/>
    <lineage>
        <taxon>Bacteria</taxon>
        <taxon>Pseudomonadati</taxon>
        <taxon>Pseudomonadota</taxon>
        <taxon>Betaproteobacteria</taxon>
        <taxon>Neisseriales</taxon>
        <taxon>Neisseriaceae</taxon>
        <taxon>Eikenella</taxon>
    </lineage>
</organism>
<evidence type="ECO:0000256" key="13">
    <source>
        <dbReference type="SAM" id="Coils"/>
    </source>
</evidence>
<comment type="domain">
    <text evidence="12">Consists of two distinct domains, a catalytic core and a N-terminal extension that is involved in tRNA binding.</text>
</comment>
<comment type="subcellular location">
    <subcellularLocation>
        <location evidence="1 12">Cytoplasm</location>
    </subcellularLocation>
</comment>
<evidence type="ECO:0000256" key="6">
    <source>
        <dbReference type="ARBA" id="ARBA00022741"/>
    </source>
</evidence>
<dbReference type="InterPro" id="IPR033729">
    <property type="entry name" value="SerRS_core"/>
</dbReference>
<evidence type="ECO:0000256" key="8">
    <source>
        <dbReference type="ARBA" id="ARBA00022917"/>
    </source>
</evidence>
<dbReference type="PROSITE" id="PS50862">
    <property type="entry name" value="AA_TRNA_LIGASE_II"/>
    <property type="match status" value="1"/>
</dbReference>
<dbReference type="PANTHER" id="PTHR43697:SF1">
    <property type="entry name" value="SERINE--TRNA LIGASE"/>
    <property type="match status" value="1"/>
</dbReference>
<dbReference type="SUPFAM" id="SSF55681">
    <property type="entry name" value="Class II aaRS and biotin synthetases"/>
    <property type="match status" value="1"/>
</dbReference>
<dbReference type="PRINTS" id="PR00981">
    <property type="entry name" value="TRNASYNTHSER"/>
</dbReference>
<dbReference type="PIRSF" id="PIRSF001529">
    <property type="entry name" value="Ser-tRNA-synth_IIa"/>
    <property type="match status" value="1"/>
</dbReference>
<comment type="subunit">
    <text evidence="12">Homodimer. The tRNA molecule binds across the dimer.</text>
</comment>
<dbReference type="Gene3D" id="1.10.287.40">
    <property type="entry name" value="Serine-tRNA synthetase, tRNA binding domain"/>
    <property type="match status" value="1"/>
</dbReference>
<evidence type="ECO:0000313" key="15">
    <source>
        <dbReference type="EMBL" id="MBH5329806.1"/>
    </source>
</evidence>
<evidence type="ECO:0000256" key="7">
    <source>
        <dbReference type="ARBA" id="ARBA00022840"/>
    </source>
</evidence>
<dbReference type="PANTHER" id="PTHR43697">
    <property type="entry name" value="SERYL-TRNA SYNTHETASE"/>
    <property type="match status" value="1"/>
</dbReference>
<accession>A0ABS0NBX6</accession>
<dbReference type="HAMAP" id="MF_00176">
    <property type="entry name" value="Ser_tRNA_synth_type1"/>
    <property type="match status" value="1"/>
</dbReference>
<comment type="function">
    <text evidence="12">Catalyzes the attachment of serine to tRNA(Ser). Is also able to aminoacylate tRNA(Sec) with serine, to form the misacylated tRNA L-seryl-tRNA(Sec), which will be further converted into selenocysteinyl-tRNA(Sec).</text>
</comment>
<feature type="binding site" evidence="12">
    <location>
        <begin position="355"/>
        <end position="358"/>
    </location>
    <ligand>
        <name>ATP</name>
        <dbReference type="ChEBI" id="CHEBI:30616"/>
    </ligand>
</feature>
<comment type="catalytic activity">
    <reaction evidence="10 12">
        <text>tRNA(Sec) + L-serine + ATP = L-seryl-tRNA(Sec) + AMP + diphosphate + H(+)</text>
        <dbReference type="Rhea" id="RHEA:42580"/>
        <dbReference type="Rhea" id="RHEA-COMP:9742"/>
        <dbReference type="Rhea" id="RHEA-COMP:10128"/>
        <dbReference type="ChEBI" id="CHEBI:15378"/>
        <dbReference type="ChEBI" id="CHEBI:30616"/>
        <dbReference type="ChEBI" id="CHEBI:33019"/>
        <dbReference type="ChEBI" id="CHEBI:33384"/>
        <dbReference type="ChEBI" id="CHEBI:78442"/>
        <dbReference type="ChEBI" id="CHEBI:78533"/>
        <dbReference type="ChEBI" id="CHEBI:456215"/>
        <dbReference type="EC" id="6.1.1.11"/>
    </reaction>
</comment>
<feature type="binding site" evidence="12">
    <location>
        <position position="291"/>
    </location>
    <ligand>
        <name>L-serine</name>
        <dbReference type="ChEBI" id="CHEBI:33384"/>
    </ligand>
</feature>
<dbReference type="InterPro" id="IPR042103">
    <property type="entry name" value="SerRS_1_N_sf"/>
</dbReference>
<evidence type="ECO:0000259" key="14">
    <source>
        <dbReference type="PROSITE" id="PS50862"/>
    </source>
</evidence>
<proteinExistence type="inferred from homology"/>
<feature type="coiled-coil region" evidence="13">
    <location>
        <begin position="30"/>
        <end position="97"/>
    </location>
</feature>
<dbReference type="EC" id="6.1.1.11" evidence="12"/>
<dbReference type="EMBL" id="JACSGR010000006">
    <property type="protein sequence ID" value="MBH5329806.1"/>
    <property type="molecule type" value="Genomic_DNA"/>
</dbReference>
<keyword evidence="7 12" id="KW-0067">ATP-binding</keyword>
<evidence type="ECO:0000256" key="4">
    <source>
        <dbReference type="ARBA" id="ARBA00022490"/>
    </source>
</evidence>
<dbReference type="InterPro" id="IPR010978">
    <property type="entry name" value="tRNA-bd_arm"/>
</dbReference>
<name>A0ABS0NBX6_9NEIS</name>
<dbReference type="InterPro" id="IPR002317">
    <property type="entry name" value="Ser-tRNA-ligase_type_1"/>
</dbReference>
<keyword evidence="8 12" id="KW-0648">Protein biosynthesis</keyword>
<dbReference type="NCBIfam" id="TIGR00414">
    <property type="entry name" value="serS"/>
    <property type="match status" value="1"/>
</dbReference>
<dbReference type="Gene3D" id="3.30.930.10">
    <property type="entry name" value="Bira Bifunctional Protein, Domain 2"/>
    <property type="match status" value="1"/>
</dbReference>
<comment type="caution">
    <text evidence="12">Lacks conserved residue(s) required for the propagation of feature annotation.</text>
</comment>
<feature type="binding site" evidence="12">
    <location>
        <begin position="237"/>
        <end position="239"/>
    </location>
    <ligand>
        <name>L-serine</name>
        <dbReference type="ChEBI" id="CHEBI:33384"/>
    </ligand>
</feature>
<evidence type="ECO:0000256" key="11">
    <source>
        <dbReference type="ARBA" id="ARBA00048823"/>
    </source>
</evidence>
<comment type="caution">
    <text evidence="15">The sequence shown here is derived from an EMBL/GenBank/DDBJ whole genome shotgun (WGS) entry which is preliminary data.</text>
</comment>
<dbReference type="GO" id="GO:0004828">
    <property type="term" value="F:serine-tRNA ligase activity"/>
    <property type="evidence" value="ECO:0007669"/>
    <property type="project" value="UniProtKB-EC"/>
</dbReference>
<dbReference type="CDD" id="cd00770">
    <property type="entry name" value="SerRS_core"/>
    <property type="match status" value="1"/>
</dbReference>
<reference evidence="15 16" key="1">
    <citation type="submission" date="2020-09" db="EMBL/GenBank/DDBJ databases">
        <title>Eikenella S3660 sp. nov., isolated from a throat swab.</title>
        <authorList>
            <person name="Buhl M."/>
        </authorList>
    </citation>
    <scope>NUCLEOTIDE SEQUENCE [LARGE SCALE GENOMIC DNA]</scope>
    <source>
        <strain evidence="15 16">S3360</strain>
    </source>
</reference>
<dbReference type="SUPFAM" id="SSF46589">
    <property type="entry name" value="tRNA-binding arm"/>
    <property type="match status" value="1"/>
</dbReference>
<keyword evidence="9 12" id="KW-0030">Aminoacyl-tRNA synthetase</keyword>
<evidence type="ECO:0000256" key="12">
    <source>
        <dbReference type="HAMAP-Rule" id="MF_00176"/>
    </source>
</evidence>
<evidence type="ECO:0000256" key="1">
    <source>
        <dbReference type="ARBA" id="ARBA00004496"/>
    </source>
</evidence>
<dbReference type="Pfam" id="PF02403">
    <property type="entry name" value="Seryl_tRNA_N"/>
    <property type="match status" value="1"/>
</dbReference>
<feature type="binding site" evidence="12">
    <location>
        <begin position="268"/>
        <end position="270"/>
    </location>
    <ligand>
        <name>ATP</name>
        <dbReference type="ChEBI" id="CHEBI:30616"/>
    </ligand>
</feature>
<gene>
    <name evidence="12 15" type="primary">serS</name>
    <name evidence="15" type="ORF">H9Q10_09010</name>
</gene>
<feature type="binding site" evidence="12">
    <location>
        <position position="390"/>
    </location>
    <ligand>
        <name>L-serine</name>
        <dbReference type="ChEBI" id="CHEBI:33384"/>
    </ligand>
</feature>
<keyword evidence="6 12" id="KW-0547">Nucleotide-binding</keyword>
<evidence type="ECO:0000256" key="2">
    <source>
        <dbReference type="ARBA" id="ARBA00005045"/>
    </source>
</evidence>
<evidence type="ECO:0000313" key="16">
    <source>
        <dbReference type="Proteomes" id="UP000768471"/>
    </source>
</evidence>
<dbReference type="InterPro" id="IPR006195">
    <property type="entry name" value="aa-tRNA-synth_II"/>
</dbReference>
<dbReference type="InterPro" id="IPR002314">
    <property type="entry name" value="aa-tRNA-synt_IIb"/>
</dbReference>
<keyword evidence="13" id="KW-0175">Coiled coil</keyword>
<comment type="catalytic activity">
    <reaction evidence="11 12">
        <text>tRNA(Ser) + L-serine + ATP = L-seryl-tRNA(Ser) + AMP + diphosphate + H(+)</text>
        <dbReference type="Rhea" id="RHEA:12292"/>
        <dbReference type="Rhea" id="RHEA-COMP:9669"/>
        <dbReference type="Rhea" id="RHEA-COMP:9703"/>
        <dbReference type="ChEBI" id="CHEBI:15378"/>
        <dbReference type="ChEBI" id="CHEBI:30616"/>
        <dbReference type="ChEBI" id="CHEBI:33019"/>
        <dbReference type="ChEBI" id="CHEBI:33384"/>
        <dbReference type="ChEBI" id="CHEBI:78442"/>
        <dbReference type="ChEBI" id="CHEBI:78533"/>
        <dbReference type="ChEBI" id="CHEBI:456215"/>
        <dbReference type="EC" id="6.1.1.11"/>
    </reaction>
</comment>
<dbReference type="RefSeq" id="WP_197903628.1">
    <property type="nucleotide sequence ID" value="NZ_JACSGR010000006.1"/>
</dbReference>
<keyword evidence="5 12" id="KW-0436">Ligase</keyword>
<comment type="similarity">
    <text evidence="3 12">Belongs to the class-II aminoacyl-tRNA synthetase family. Type-1 seryl-tRNA synthetase subfamily.</text>
</comment>
<evidence type="ECO:0000256" key="10">
    <source>
        <dbReference type="ARBA" id="ARBA00047929"/>
    </source>
</evidence>
<dbReference type="InterPro" id="IPR045864">
    <property type="entry name" value="aa-tRNA-synth_II/BPL/LPL"/>
</dbReference>
<sequence>MLDIQLLRNDAAAVAAKLAQRGFVFDSAAFDALEAQRKALQMRTEELQSRRNSVSKQIGALKGQGKHAEAEAAMAEVAQIKSDLEQADADYQAVQSQIDALLLGIPNLPHDSVPVGKDETENVEVRRVGEPRQFDFEIKDHVDLGEKLGLDFETAAALSGARFSLMKGPAARLHRALAQFMLDTHTRQHGYTECYTPYIVSDSTLVGTGQLPKFGEDLFHVTRGGDESKTTQYLIPTAEVTLTNTVRERILPADALPIKLTAHSPCFRSEAGSHGKDTRGLIRQHQFDKVEMVQIVHPEASYAALEEMVGHAERILQLLELPYRVITLCTGDMGFGAAKTYDLEVWVPAQNTYREISSCSNCEDFQARRMKARFKDEHGKNRLVHTLNGSGLAVGRTLVAVLENHQNADGSISIPAALRPYLGGLEKLAP</sequence>